<accession>A0A9P6X473</accession>
<evidence type="ECO:0000313" key="4">
    <source>
        <dbReference type="Proteomes" id="UP000716291"/>
    </source>
</evidence>
<keyword evidence="2" id="KW-1133">Transmembrane helix</keyword>
<feature type="compositionally biased region" description="Polar residues" evidence="1">
    <location>
        <begin position="1"/>
        <end position="13"/>
    </location>
</feature>
<gene>
    <name evidence="3" type="ORF">G6F64_009025</name>
</gene>
<comment type="caution">
    <text evidence="3">The sequence shown here is derived from an EMBL/GenBank/DDBJ whole genome shotgun (WGS) entry which is preliminary data.</text>
</comment>
<reference evidence="3" key="1">
    <citation type="journal article" date="2020" name="Microb. Genom.">
        <title>Genetic diversity of clinical and environmental Mucorales isolates obtained from an investigation of mucormycosis cases among solid organ transplant recipients.</title>
        <authorList>
            <person name="Nguyen M.H."/>
            <person name="Kaul D."/>
            <person name="Muto C."/>
            <person name="Cheng S.J."/>
            <person name="Richter R.A."/>
            <person name="Bruno V.M."/>
            <person name="Liu G."/>
            <person name="Beyhan S."/>
            <person name="Sundermann A.J."/>
            <person name="Mounaud S."/>
            <person name="Pasculle A.W."/>
            <person name="Nierman W.C."/>
            <person name="Driscoll E."/>
            <person name="Cumbie R."/>
            <person name="Clancy C.J."/>
            <person name="Dupont C.L."/>
        </authorList>
    </citation>
    <scope>NUCLEOTIDE SEQUENCE</scope>
    <source>
        <strain evidence="3">GL11</strain>
    </source>
</reference>
<feature type="region of interest" description="Disordered" evidence="1">
    <location>
        <begin position="1"/>
        <end position="28"/>
    </location>
</feature>
<keyword evidence="2" id="KW-0472">Membrane</keyword>
<dbReference type="AlphaFoldDB" id="A0A9P6X473"/>
<feature type="compositionally biased region" description="Polar residues" evidence="1">
    <location>
        <begin position="63"/>
        <end position="87"/>
    </location>
</feature>
<evidence type="ECO:0000256" key="1">
    <source>
        <dbReference type="SAM" id="MobiDB-lite"/>
    </source>
</evidence>
<name>A0A9P6X473_RHIOR</name>
<feature type="region of interest" description="Disordered" evidence="1">
    <location>
        <begin position="46"/>
        <end position="87"/>
    </location>
</feature>
<dbReference type="Proteomes" id="UP000716291">
    <property type="component" value="Unassembled WGS sequence"/>
</dbReference>
<dbReference type="OrthoDB" id="2283408at2759"/>
<evidence type="ECO:0000256" key="2">
    <source>
        <dbReference type="SAM" id="Phobius"/>
    </source>
</evidence>
<organism evidence="3 4">
    <name type="scientific">Rhizopus oryzae</name>
    <name type="common">Mucormycosis agent</name>
    <name type="synonym">Rhizopus arrhizus var. delemar</name>
    <dbReference type="NCBI Taxonomy" id="64495"/>
    <lineage>
        <taxon>Eukaryota</taxon>
        <taxon>Fungi</taxon>
        <taxon>Fungi incertae sedis</taxon>
        <taxon>Mucoromycota</taxon>
        <taxon>Mucoromycotina</taxon>
        <taxon>Mucoromycetes</taxon>
        <taxon>Mucorales</taxon>
        <taxon>Mucorineae</taxon>
        <taxon>Rhizopodaceae</taxon>
        <taxon>Rhizopus</taxon>
    </lineage>
</organism>
<sequence>MGQSTIATTDETNTLATLPTSSSLLPSEATSSLSLTLSSTTSIATMNTAKPPTTTDYSSSPSIAFSPQPTVQGTGWDPSGNSSEKSNESWLKTHNRFVFIIFIGLIVIGLILWYIIKSVKGMRKRLKEENEAHLYMMQQQPPSSNTAAAVAAPRPIPDNHECATPVSPPPAYKFDDHPNNNTNQQ</sequence>
<feature type="compositionally biased region" description="Low complexity" evidence="1">
    <location>
        <begin position="14"/>
        <end position="28"/>
    </location>
</feature>
<dbReference type="EMBL" id="JAANQT010001574">
    <property type="protein sequence ID" value="KAG1304649.1"/>
    <property type="molecule type" value="Genomic_DNA"/>
</dbReference>
<feature type="compositionally biased region" description="Low complexity" evidence="1">
    <location>
        <begin position="51"/>
        <end position="62"/>
    </location>
</feature>
<proteinExistence type="predicted"/>
<keyword evidence="2" id="KW-0812">Transmembrane</keyword>
<evidence type="ECO:0000313" key="3">
    <source>
        <dbReference type="EMBL" id="KAG1304649.1"/>
    </source>
</evidence>
<feature type="region of interest" description="Disordered" evidence="1">
    <location>
        <begin position="139"/>
        <end position="185"/>
    </location>
</feature>
<keyword evidence="4" id="KW-1185">Reference proteome</keyword>
<feature type="transmembrane region" description="Helical" evidence="2">
    <location>
        <begin position="97"/>
        <end position="116"/>
    </location>
</feature>
<protein>
    <submittedName>
        <fullName evidence="3">Uncharacterized protein</fullName>
    </submittedName>
</protein>